<feature type="transmembrane region" description="Helical" evidence="1">
    <location>
        <begin position="12"/>
        <end position="35"/>
    </location>
</feature>
<proteinExistence type="predicted"/>
<evidence type="ECO:0000256" key="1">
    <source>
        <dbReference type="SAM" id="Phobius"/>
    </source>
</evidence>
<dbReference type="Proteomes" id="UP000626697">
    <property type="component" value="Unassembled WGS sequence"/>
</dbReference>
<keyword evidence="1" id="KW-0472">Membrane</keyword>
<keyword evidence="1" id="KW-1133">Transmembrane helix</keyword>
<evidence type="ECO:0000313" key="2">
    <source>
        <dbReference type="EMBL" id="MBA9028575.1"/>
    </source>
</evidence>
<name>A0ABR6CVE0_9BACI</name>
<accession>A0ABR6CVE0</accession>
<organism evidence="2 3">
    <name type="scientific">Peribacillus huizhouensis</name>
    <dbReference type="NCBI Taxonomy" id="1501239"/>
    <lineage>
        <taxon>Bacteria</taxon>
        <taxon>Bacillati</taxon>
        <taxon>Bacillota</taxon>
        <taxon>Bacilli</taxon>
        <taxon>Bacillales</taxon>
        <taxon>Bacillaceae</taxon>
        <taxon>Peribacillus</taxon>
    </lineage>
</organism>
<sequence>MVSKLYYTEYEQFFFILILSSTIIAIAYLCIWKLIDVCFGSMYINHFESLLREELYTHKYLYIFIKLYLLH</sequence>
<keyword evidence="3" id="KW-1185">Reference proteome</keyword>
<protein>
    <submittedName>
        <fullName evidence="2">Uncharacterized protein</fullName>
    </submittedName>
</protein>
<comment type="caution">
    <text evidence="2">The sequence shown here is derived from an EMBL/GenBank/DDBJ whole genome shotgun (WGS) entry which is preliminary data.</text>
</comment>
<reference evidence="2 3" key="1">
    <citation type="submission" date="2020-08" db="EMBL/GenBank/DDBJ databases">
        <title>Genomic Encyclopedia of Type Strains, Phase IV (KMG-IV): sequencing the most valuable type-strain genomes for metagenomic binning, comparative biology and taxonomic classification.</title>
        <authorList>
            <person name="Goeker M."/>
        </authorList>
    </citation>
    <scope>NUCLEOTIDE SEQUENCE [LARGE SCALE GENOMIC DNA]</scope>
    <source>
        <strain evidence="2 3">DSM 105481</strain>
    </source>
</reference>
<gene>
    <name evidence="2" type="ORF">HNP81_003895</name>
</gene>
<keyword evidence="1" id="KW-0812">Transmembrane</keyword>
<dbReference type="EMBL" id="JACJHX010000015">
    <property type="protein sequence ID" value="MBA9028575.1"/>
    <property type="molecule type" value="Genomic_DNA"/>
</dbReference>
<evidence type="ECO:0000313" key="3">
    <source>
        <dbReference type="Proteomes" id="UP000626697"/>
    </source>
</evidence>